<keyword evidence="1" id="KW-0472">Membrane</keyword>
<protein>
    <submittedName>
        <fullName evidence="2">Uncharacterized protein</fullName>
    </submittedName>
</protein>
<keyword evidence="1" id="KW-1133">Transmembrane helix</keyword>
<comment type="caution">
    <text evidence="2">The sequence shown here is derived from an EMBL/GenBank/DDBJ whole genome shotgun (WGS) entry which is preliminary data.</text>
</comment>
<proteinExistence type="predicted"/>
<organism evidence="2 3">
    <name type="scientific">Aphis craccivora</name>
    <name type="common">Cowpea aphid</name>
    <dbReference type="NCBI Taxonomy" id="307492"/>
    <lineage>
        <taxon>Eukaryota</taxon>
        <taxon>Metazoa</taxon>
        <taxon>Ecdysozoa</taxon>
        <taxon>Arthropoda</taxon>
        <taxon>Hexapoda</taxon>
        <taxon>Insecta</taxon>
        <taxon>Pterygota</taxon>
        <taxon>Neoptera</taxon>
        <taxon>Paraneoptera</taxon>
        <taxon>Hemiptera</taxon>
        <taxon>Sternorrhyncha</taxon>
        <taxon>Aphidomorpha</taxon>
        <taxon>Aphidoidea</taxon>
        <taxon>Aphididae</taxon>
        <taxon>Aphidini</taxon>
        <taxon>Aphis</taxon>
        <taxon>Aphis</taxon>
    </lineage>
</organism>
<dbReference type="Proteomes" id="UP000478052">
    <property type="component" value="Unassembled WGS sequence"/>
</dbReference>
<evidence type="ECO:0000313" key="2">
    <source>
        <dbReference type="EMBL" id="KAF0773434.1"/>
    </source>
</evidence>
<gene>
    <name evidence="2" type="ORF">FWK35_00004534</name>
</gene>
<keyword evidence="3" id="KW-1185">Reference proteome</keyword>
<sequence length="49" mass="5851">KNRFGRKLVLRKISRFSSIFFWFFPALVKTFGKFKNDLPNAPTRFILLS</sequence>
<accession>A0A6G0ZR29</accession>
<dbReference type="AlphaFoldDB" id="A0A6G0ZR29"/>
<name>A0A6G0ZR29_APHCR</name>
<feature type="non-terminal residue" evidence="2">
    <location>
        <position position="1"/>
    </location>
</feature>
<evidence type="ECO:0000256" key="1">
    <source>
        <dbReference type="SAM" id="Phobius"/>
    </source>
</evidence>
<keyword evidence="1" id="KW-0812">Transmembrane</keyword>
<evidence type="ECO:0000313" key="3">
    <source>
        <dbReference type="Proteomes" id="UP000478052"/>
    </source>
</evidence>
<feature type="transmembrane region" description="Helical" evidence="1">
    <location>
        <begin position="12"/>
        <end position="32"/>
    </location>
</feature>
<dbReference type="EMBL" id="VUJU01000061">
    <property type="protein sequence ID" value="KAF0773434.1"/>
    <property type="molecule type" value="Genomic_DNA"/>
</dbReference>
<reference evidence="2 3" key="1">
    <citation type="submission" date="2019-08" db="EMBL/GenBank/DDBJ databases">
        <title>Whole genome of Aphis craccivora.</title>
        <authorList>
            <person name="Voronova N.V."/>
            <person name="Shulinski R.S."/>
            <person name="Bandarenka Y.V."/>
            <person name="Zhorov D.G."/>
            <person name="Warner D."/>
        </authorList>
    </citation>
    <scope>NUCLEOTIDE SEQUENCE [LARGE SCALE GENOMIC DNA]</scope>
    <source>
        <strain evidence="2">180601</strain>
        <tissue evidence="2">Whole Body</tissue>
    </source>
</reference>